<feature type="domain" description="Thioredoxin" evidence="5">
    <location>
        <begin position="39"/>
        <end position="202"/>
    </location>
</feature>
<comment type="similarity">
    <text evidence="1">Belongs to the SCO1/2 family.</text>
</comment>
<dbReference type="CDD" id="cd02968">
    <property type="entry name" value="SCO"/>
    <property type="match status" value="1"/>
</dbReference>
<dbReference type="PANTHER" id="PTHR12151">
    <property type="entry name" value="ELECTRON TRANSPORT PROTIN SCO1/SENC FAMILY MEMBER"/>
    <property type="match status" value="1"/>
</dbReference>
<dbReference type="InterPro" id="IPR013766">
    <property type="entry name" value="Thioredoxin_domain"/>
</dbReference>
<keyword evidence="2 3" id="KW-0186">Copper</keyword>
<dbReference type="SUPFAM" id="SSF52833">
    <property type="entry name" value="Thioredoxin-like"/>
    <property type="match status" value="1"/>
</dbReference>
<feature type="binding site" evidence="3">
    <location>
        <position position="80"/>
    </location>
    <ligand>
        <name>Cu cation</name>
        <dbReference type="ChEBI" id="CHEBI:23378"/>
    </ligand>
</feature>
<dbReference type="Proteomes" id="UP001138768">
    <property type="component" value="Unassembled WGS sequence"/>
</dbReference>
<comment type="caution">
    <text evidence="6">The sequence shown here is derived from an EMBL/GenBank/DDBJ whole genome shotgun (WGS) entry which is preliminary data.</text>
</comment>
<dbReference type="Gene3D" id="3.40.30.10">
    <property type="entry name" value="Glutaredoxin"/>
    <property type="match status" value="1"/>
</dbReference>
<feature type="disulfide bond" description="Redox-active" evidence="4">
    <location>
        <begin position="76"/>
        <end position="80"/>
    </location>
</feature>
<evidence type="ECO:0000256" key="4">
    <source>
        <dbReference type="PIRSR" id="PIRSR603782-2"/>
    </source>
</evidence>
<dbReference type="Pfam" id="PF02630">
    <property type="entry name" value="SCO1-SenC"/>
    <property type="match status" value="1"/>
</dbReference>
<reference evidence="6 7" key="1">
    <citation type="journal article" date="2020" name="Microorganisms">
        <title>Osmotic Adaptation and Compatible Solute Biosynthesis of Phototrophic Bacteria as Revealed from Genome Analyses.</title>
        <authorList>
            <person name="Imhoff J.F."/>
            <person name="Rahn T."/>
            <person name="Kunzel S."/>
            <person name="Keller A."/>
            <person name="Neulinger S.C."/>
        </authorList>
    </citation>
    <scope>NUCLEOTIDE SEQUENCE [LARGE SCALE GENOMIC DNA]</scope>
    <source>
        <strain evidence="6 7">DSM 25653</strain>
    </source>
</reference>
<evidence type="ECO:0000256" key="3">
    <source>
        <dbReference type="PIRSR" id="PIRSR603782-1"/>
    </source>
</evidence>
<dbReference type="RefSeq" id="WP_200247352.1">
    <property type="nucleotide sequence ID" value="NZ_NRRY01000039.1"/>
</dbReference>
<keyword evidence="3" id="KW-0479">Metal-binding</keyword>
<dbReference type="AlphaFoldDB" id="A0A9X0WBN3"/>
<dbReference type="InterPro" id="IPR003782">
    <property type="entry name" value="SCO1/SenC"/>
</dbReference>
<accession>A0A9X0WBN3</accession>
<dbReference type="PANTHER" id="PTHR12151:SF25">
    <property type="entry name" value="LINALOOL DEHYDRATASE_ISOMERASE DOMAIN-CONTAINING PROTEIN"/>
    <property type="match status" value="1"/>
</dbReference>
<evidence type="ECO:0000256" key="1">
    <source>
        <dbReference type="ARBA" id="ARBA00010996"/>
    </source>
</evidence>
<gene>
    <name evidence="6" type="ORF">CKO42_18685</name>
</gene>
<dbReference type="FunFam" id="3.40.30.10:FF:000013">
    <property type="entry name" value="Blast:Protein SCO1 homolog, mitochondrial"/>
    <property type="match status" value="1"/>
</dbReference>
<evidence type="ECO:0000256" key="2">
    <source>
        <dbReference type="ARBA" id="ARBA00023008"/>
    </source>
</evidence>
<feature type="binding site" evidence="3">
    <location>
        <position position="76"/>
    </location>
    <ligand>
        <name>Cu cation</name>
        <dbReference type="ChEBI" id="CHEBI:23378"/>
    </ligand>
</feature>
<protein>
    <submittedName>
        <fullName evidence="6">SCO family protein</fullName>
    </submittedName>
</protein>
<keyword evidence="7" id="KW-1185">Reference proteome</keyword>
<evidence type="ECO:0000313" key="7">
    <source>
        <dbReference type="Proteomes" id="UP001138768"/>
    </source>
</evidence>
<name>A0A9X0WBN3_9GAMM</name>
<dbReference type="EMBL" id="NRRY01000039">
    <property type="protein sequence ID" value="MBK1620426.1"/>
    <property type="molecule type" value="Genomic_DNA"/>
</dbReference>
<feature type="binding site" evidence="3">
    <location>
        <position position="167"/>
    </location>
    <ligand>
        <name>Cu cation</name>
        <dbReference type="ChEBI" id="CHEBI:23378"/>
    </ligand>
</feature>
<dbReference type="PROSITE" id="PS51352">
    <property type="entry name" value="THIOREDOXIN_2"/>
    <property type="match status" value="1"/>
</dbReference>
<dbReference type="GO" id="GO:0046872">
    <property type="term" value="F:metal ion binding"/>
    <property type="evidence" value="ECO:0007669"/>
    <property type="project" value="UniProtKB-KW"/>
</dbReference>
<keyword evidence="4" id="KW-1015">Disulfide bond</keyword>
<proteinExistence type="inferred from homology"/>
<evidence type="ECO:0000259" key="5">
    <source>
        <dbReference type="PROSITE" id="PS51352"/>
    </source>
</evidence>
<sequence length="207" mass="22238">MSKSIPIIVILLLGSLLLWLSFAWEPAPVGKMGHSPLELEARPVGGDFELSSAEGPVKLSDFQGKVVLLYFGYTFCPDICPTNLAIIALALRGLDADALDQVQVLFVSVDPERDTPERLAGYVQYFHPSILGLTGSAQELAAAAKQYGAAYQRNDAGSSAMGYTVDHSAYTYVIDQAGRLDEVLDHATPAEEIGAILRSHLGETNQS</sequence>
<dbReference type="InterPro" id="IPR036249">
    <property type="entry name" value="Thioredoxin-like_sf"/>
</dbReference>
<organism evidence="6 7">
    <name type="scientific">Lamprobacter modestohalophilus</name>
    <dbReference type="NCBI Taxonomy" id="1064514"/>
    <lineage>
        <taxon>Bacteria</taxon>
        <taxon>Pseudomonadati</taxon>
        <taxon>Pseudomonadota</taxon>
        <taxon>Gammaproteobacteria</taxon>
        <taxon>Chromatiales</taxon>
        <taxon>Chromatiaceae</taxon>
        <taxon>Lamprobacter</taxon>
    </lineage>
</organism>
<evidence type="ECO:0000313" key="6">
    <source>
        <dbReference type="EMBL" id="MBK1620426.1"/>
    </source>
</evidence>